<keyword evidence="3" id="KW-1185">Reference proteome</keyword>
<sequence length="125" mass="14195">MLTLNTSSAQNQKEKEETVWLIASELPNFQYKSGSSMYESFALYVQDSLRLPAPECQGKVLVSFVVEKDSTISTVEIRQGLDNCPGYDKEVRRLLQSMPAWTPGKNNGETVRFSMRMPIIFQLKP</sequence>
<dbReference type="InterPro" id="IPR037682">
    <property type="entry name" value="TonB_C"/>
</dbReference>
<dbReference type="GO" id="GO:0098797">
    <property type="term" value="C:plasma membrane protein complex"/>
    <property type="evidence" value="ECO:0007669"/>
    <property type="project" value="TreeGrafter"/>
</dbReference>
<dbReference type="Pfam" id="PF03544">
    <property type="entry name" value="TonB_C"/>
    <property type="match status" value="1"/>
</dbReference>
<dbReference type="AlphaFoldDB" id="A0A0L8VBC4"/>
<proteinExistence type="predicted"/>
<dbReference type="Proteomes" id="UP000036958">
    <property type="component" value="Unassembled WGS sequence"/>
</dbReference>
<evidence type="ECO:0000313" key="2">
    <source>
        <dbReference type="EMBL" id="KOH45785.1"/>
    </source>
</evidence>
<dbReference type="Gene3D" id="3.30.1150.10">
    <property type="match status" value="1"/>
</dbReference>
<dbReference type="GO" id="GO:0055085">
    <property type="term" value="P:transmembrane transport"/>
    <property type="evidence" value="ECO:0007669"/>
    <property type="project" value="InterPro"/>
</dbReference>
<dbReference type="EMBL" id="LGIA01000072">
    <property type="protein sequence ID" value="KOH45785.1"/>
    <property type="molecule type" value="Genomic_DNA"/>
</dbReference>
<dbReference type="PANTHER" id="PTHR33446">
    <property type="entry name" value="PROTEIN TONB-RELATED"/>
    <property type="match status" value="1"/>
</dbReference>
<reference evidence="3" key="1">
    <citation type="submission" date="2015-07" db="EMBL/GenBank/DDBJ databases">
        <title>Genome sequencing of Sunxiuqinia dokdonensis strain SK.</title>
        <authorList>
            <person name="Ahn S."/>
            <person name="Kim B.-C."/>
        </authorList>
    </citation>
    <scope>NUCLEOTIDE SEQUENCE [LARGE SCALE GENOMIC DNA]</scope>
    <source>
        <strain evidence="3">SK</strain>
    </source>
</reference>
<evidence type="ECO:0000313" key="3">
    <source>
        <dbReference type="Proteomes" id="UP000036958"/>
    </source>
</evidence>
<evidence type="ECO:0000259" key="1">
    <source>
        <dbReference type="Pfam" id="PF03544"/>
    </source>
</evidence>
<protein>
    <recommendedName>
        <fullName evidence="1">TonB C-terminal domain-containing protein</fullName>
    </recommendedName>
</protein>
<dbReference type="SUPFAM" id="SSF74653">
    <property type="entry name" value="TolA/TonB C-terminal domain"/>
    <property type="match status" value="1"/>
</dbReference>
<accession>A0A0L8VBC4</accession>
<gene>
    <name evidence="2" type="ORF">NC99_14170</name>
</gene>
<dbReference type="InterPro" id="IPR051045">
    <property type="entry name" value="TonB-dependent_transducer"/>
</dbReference>
<dbReference type="PANTHER" id="PTHR33446:SF2">
    <property type="entry name" value="PROTEIN TONB"/>
    <property type="match status" value="1"/>
</dbReference>
<feature type="domain" description="TonB C-terminal" evidence="1">
    <location>
        <begin position="57"/>
        <end position="123"/>
    </location>
</feature>
<organism evidence="2 3">
    <name type="scientific">Sunxiuqinia dokdonensis</name>
    <dbReference type="NCBI Taxonomy" id="1409788"/>
    <lineage>
        <taxon>Bacteria</taxon>
        <taxon>Pseudomonadati</taxon>
        <taxon>Bacteroidota</taxon>
        <taxon>Bacteroidia</taxon>
        <taxon>Marinilabiliales</taxon>
        <taxon>Prolixibacteraceae</taxon>
        <taxon>Sunxiuqinia</taxon>
    </lineage>
</organism>
<dbReference type="GO" id="GO:0031992">
    <property type="term" value="F:energy transducer activity"/>
    <property type="evidence" value="ECO:0007669"/>
    <property type="project" value="TreeGrafter"/>
</dbReference>
<name>A0A0L8VBC4_9BACT</name>
<comment type="caution">
    <text evidence="2">The sequence shown here is derived from an EMBL/GenBank/DDBJ whole genome shotgun (WGS) entry which is preliminary data.</text>
</comment>
<dbReference type="STRING" id="1409788.NC99_14170"/>